<comment type="caution">
    <text evidence="2">The sequence shown here is derived from an EMBL/GenBank/DDBJ whole genome shotgun (WGS) entry which is preliminary data.</text>
</comment>
<dbReference type="GeneID" id="85479339"/>
<dbReference type="Pfam" id="PF02116">
    <property type="entry name" value="STE2"/>
    <property type="match status" value="1"/>
</dbReference>
<feature type="transmembrane region" description="Helical" evidence="1">
    <location>
        <begin position="226"/>
        <end position="249"/>
    </location>
</feature>
<evidence type="ECO:0000256" key="1">
    <source>
        <dbReference type="SAM" id="Phobius"/>
    </source>
</evidence>
<gene>
    <name evidence="2" type="ORF">BDP81DRAFT_468203</name>
</gene>
<feature type="transmembrane region" description="Helical" evidence="1">
    <location>
        <begin position="270"/>
        <end position="291"/>
    </location>
</feature>
<dbReference type="InterPro" id="IPR027458">
    <property type="entry name" value="STE2_TM1-TM2_sf"/>
</dbReference>
<dbReference type="GO" id="GO:0038038">
    <property type="term" value="C:G protein-coupled receptor homodimeric complex"/>
    <property type="evidence" value="ECO:0007669"/>
    <property type="project" value="TreeGrafter"/>
</dbReference>
<dbReference type="AlphaFoldDB" id="A0AAJ0A1M4"/>
<feature type="transmembrane region" description="Helical" evidence="1">
    <location>
        <begin position="303"/>
        <end position="325"/>
    </location>
</feature>
<proteinExistence type="predicted"/>
<dbReference type="RefSeq" id="XP_060450851.1">
    <property type="nucleotide sequence ID" value="XM_060594477.1"/>
</dbReference>
<dbReference type="Proteomes" id="UP001243989">
    <property type="component" value="Unassembled WGS sequence"/>
</dbReference>
<evidence type="ECO:0000313" key="3">
    <source>
        <dbReference type="Proteomes" id="UP001243989"/>
    </source>
</evidence>
<dbReference type="PANTHER" id="PTHR28009">
    <property type="entry name" value="PHEROMONE ALPHA FACTOR RECEPTOR"/>
    <property type="match status" value="1"/>
</dbReference>
<dbReference type="InterPro" id="IPR000366">
    <property type="entry name" value="GPCR_STE2"/>
</dbReference>
<sequence length="420" mass="46305">MNINIASAIFFLHPERRRVTRQTVQSHLGTESMAEFNPFDQILVLKTSLNTAEDTYLAVSPMMIDGLYKQDIGTCANYSSQIGASFMMLLIVISMTPSMRLIKASLCVHVAALVVNTVRMTLLVLFFTSPNWTNFYTRFASDYSRVTAADFHLSITTEATSLVLHILVQVSLGIQAWALVKLLPRPWKGGVVVLSCFVSASAIGLRLGLCIIQINAILMLSPAHAIWVAQGSGVVGAISIAYYCALFNIKLLIHLVKNRGILPRRQRLNAMEVLIITNGILMVIPVVFAAMNWGSWSTLELGSLTYTSVVVFLPLGTLIASRVSANTSRGKPQPRLCMINSDTPPKASPTIGLRPHLYGNVDGAVTSHIESSLPRQRDQTGGIDLIDIELQRIDGDYLEKGFIRVNRKVEFCEERVSARR</sequence>
<dbReference type="GO" id="GO:0000750">
    <property type="term" value="P:pheromone-dependent signal transduction involved in conjugation with cellular fusion"/>
    <property type="evidence" value="ECO:0007669"/>
    <property type="project" value="TreeGrafter"/>
</dbReference>
<dbReference type="GO" id="GO:0004932">
    <property type="term" value="F:mating-type factor pheromone receptor activity"/>
    <property type="evidence" value="ECO:0007669"/>
    <property type="project" value="InterPro"/>
</dbReference>
<feature type="transmembrane region" description="Helical" evidence="1">
    <location>
        <begin position="162"/>
        <end position="180"/>
    </location>
</feature>
<feature type="transmembrane region" description="Helical" evidence="1">
    <location>
        <begin position="106"/>
        <end position="127"/>
    </location>
</feature>
<name>A0AAJ0A1M4_9PEZI</name>
<organism evidence="2 3">
    <name type="scientific">Colletotrichum phormii</name>
    <dbReference type="NCBI Taxonomy" id="359342"/>
    <lineage>
        <taxon>Eukaryota</taxon>
        <taxon>Fungi</taxon>
        <taxon>Dikarya</taxon>
        <taxon>Ascomycota</taxon>
        <taxon>Pezizomycotina</taxon>
        <taxon>Sordariomycetes</taxon>
        <taxon>Hypocreomycetidae</taxon>
        <taxon>Glomerellales</taxon>
        <taxon>Glomerellaceae</taxon>
        <taxon>Colletotrichum</taxon>
        <taxon>Colletotrichum acutatum species complex</taxon>
    </lineage>
</organism>
<keyword evidence="1" id="KW-1133">Transmembrane helix</keyword>
<accession>A0AAJ0A1M4</accession>
<feature type="transmembrane region" description="Helical" evidence="1">
    <location>
        <begin position="76"/>
        <end position="94"/>
    </location>
</feature>
<dbReference type="EMBL" id="JAHMHQ010000002">
    <property type="protein sequence ID" value="KAK1654807.1"/>
    <property type="molecule type" value="Genomic_DNA"/>
</dbReference>
<evidence type="ECO:0000313" key="2">
    <source>
        <dbReference type="EMBL" id="KAK1654807.1"/>
    </source>
</evidence>
<keyword evidence="1" id="KW-0472">Membrane</keyword>
<reference evidence="2" key="1">
    <citation type="submission" date="2021-06" db="EMBL/GenBank/DDBJ databases">
        <title>Comparative genomics, transcriptomics and evolutionary studies reveal genomic signatures of adaptation to plant cell wall in hemibiotrophic fungi.</title>
        <authorList>
            <consortium name="DOE Joint Genome Institute"/>
            <person name="Baroncelli R."/>
            <person name="Diaz J.F."/>
            <person name="Benocci T."/>
            <person name="Peng M."/>
            <person name="Battaglia E."/>
            <person name="Haridas S."/>
            <person name="Andreopoulos W."/>
            <person name="Labutti K."/>
            <person name="Pangilinan J."/>
            <person name="Floch G.L."/>
            <person name="Makela M.R."/>
            <person name="Henrissat B."/>
            <person name="Grigoriev I.V."/>
            <person name="Crouch J.A."/>
            <person name="De Vries R.P."/>
            <person name="Sukno S.A."/>
            <person name="Thon M.R."/>
        </authorList>
    </citation>
    <scope>NUCLEOTIDE SEQUENCE</scope>
    <source>
        <strain evidence="2">CBS 102054</strain>
    </source>
</reference>
<dbReference type="Gene3D" id="1.10.287.920">
    <property type="entry name" value="Pheromone alpha factor receptor"/>
    <property type="match status" value="1"/>
</dbReference>
<dbReference type="PANTHER" id="PTHR28009:SF1">
    <property type="entry name" value="PHEROMONE ALPHA FACTOR RECEPTOR"/>
    <property type="match status" value="1"/>
</dbReference>
<keyword evidence="3" id="KW-1185">Reference proteome</keyword>
<dbReference type="CDD" id="cd14939">
    <property type="entry name" value="7tmD_STE2"/>
    <property type="match status" value="1"/>
</dbReference>
<protein>
    <submittedName>
        <fullName evidence="2">Fungal pheromone mating factor STE2 GPCR-domain-containing protein</fullName>
    </submittedName>
</protein>
<keyword evidence="1" id="KW-0812">Transmembrane</keyword>
<feature type="transmembrane region" description="Helical" evidence="1">
    <location>
        <begin position="192"/>
        <end position="214"/>
    </location>
</feature>